<protein>
    <submittedName>
        <fullName evidence="1">Dot/Icm type IV secretion system IcmK</fullName>
    </submittedName>
</protein>
<reference evidence="1" key="1">
    <citation type="submission" date="2012-08" db="EMBL/GenBank/DDBJ databases">
        <title>Dot/Icm Genes in Piscirickettsia salmonis.</title>
        <authorList>
            <person name="Gomez F.A."/>
            <person name="Henriquez V."/>
            <person name="Marshall S.H."/>
        </authorList>
    </citation>
    <scope>NUCLEOTIDE SEQUENCE</scope>
    <source>
        <strain evidence="1">LF-89</strain>
    </source>
</reference>
<proteinExistence type="predicted"/>
<dbReference type="EMBL" id="JX477681">
    <property type="protein sequence ID" value="AGC26022.1"/>
    <property type="molecule type" value="Genomic_DNA"/>
</dbReference>
<dbReference type="InterPro" id="IPR022073">
    <property type="entry name" value="T4BSS_DotH_IcmK"/>
</dbReference>
<organism evidence="1">
    <name type="scientific">Piscirickettsia salmonis</name>
    <dbReference type="NCBI Taxonomy" id="1238"/>
    <lineage>
        <taxon>Bacteria</taxon>
        <taxon>Pseudomonadati</taxon>
        <taxon>Pseudomonadota</taxon>
        <taxon>Gammaproteobacteria</taxon>
        <taxon>Thiotrichales</taxon>
        <taxon>Piscirickettsiaceae</taxon>
        <taxon>Piscirickettsia</taxon>
    </lineage>
</organism>
<dbReference type="AlphaFoldDB" id="L7T3W1"/>
<accession>L7T3W1</accession>
<sequence>MKNNNFPLSPEQIHQYKDLYDVQKKAEAAPAGSAPSESSSSIIPVGLKPGGVQPIVRIAKGMITSIVMTDQSGRVWPISSYSLGDPAAFNVQWNQASGVLMVQGLKDYGQANIGILLKGLDVPVMLSLVLGQKKWDYLDYIRVQGYQSESEANALQTQHAPAMLIQLLNGIPPQGAKELSVDDGAVQVWSYQGKYLMLTAGTLISPQWQGRQSSTGPAVLNAYQLTATPSLLVSMNGVLRQVTVSDSWQ</sequence>
<evidence type="ECO:0000313" key="1">
    <source>
        <dbReference type="EMBL" id="AGC26022.1"/>
    </source>
</evidence>
<name>L7T3W1_PISSA</name>
<dbReference type="Pfam" id="PF12293">
    <property type="entry name" value="T4BSS_DotH_IcmK"/>
    <property type="match status" value="1"/>
</dbReference>